<evidence type="ECO:0000313" key="2">
    <source>
        <dbReference type="EMBL" id="MCM2373129.1"/>
    </source>
</evidence>
<sequence length="115" mass="12105">MIVLEIASYFFLIAGSIFSVIGGIGLVRLPEFYSRMHGGGITDTMGAGLLIIGLLLLAGPTLTAFKLFVILFFLTVTSPSSCHALAKSAISHGLKPQLDVENDIELPTISGGNPE</sequence>
<dbReference type="PANTHER" id="PTHR34703">
    <property type="entry name" value="ANTIPORTER SUBUNIT MNHG2-RELATED"/>
    <property type="match status" value="1"/>
</dbReference>
<dbReference type="PANTHER" id="PTHR34703:SF1">
    <property type="entry name" value="ANTIPORTER SUBUNIT MNHG2-RELATED"/>
    <property type="match status" value="1"/>
</dbReference>
<dbReference type="EMBL" id="JAMQBK010000060">
    <property type="protein sequence ID" value="MCM2373129.1"/>
    <property type="molecule type" value="Genomic_DNA"/>
</dbReference>
<dbReference type="RefSeq" id="WP_250930759.1">
    <property type="nucleotide sequence ID" value="NZ_JAMQBK010000060.1"/>
</dbReference>
<keyword evidence="1" id="KW-0472">Membrane</keyword>
<dbReference type="Proteomes" id="UP001202961">
    <property type="component" value="Unassembled WGS sequence"/>
</dbReference>
<dbReference type="NCBIfam" id="TIGR01300">
    <property type="entry name" value="CPA3_mnhG_phaG"/>
    <property type="match status" value="1"/>
</dbReference>
<dbReference type="InterPro" id="IPR005133">
    <property type="entry name" value="PhaG_MnhG_YufB"/>
</dbReference>
<keyword evidence="1" id="KW-0812">Transmembrane</keyword>
<evidence type="ECO:0000313" key="3">
    <source>
        <dbReference type="Proteomes" id="UP001202961"/>
    </source>
</evidence>
<proteinExistence type="predicted"/>
<reference evidence="2 3" key="1">
    <citation type="journal article" date="2022" name="Syst. Appl. Microbiol.">
        <title>Rhodopirellula aestuarii sp. nov., a novel member of the genus Rhodopirellula isolated from brackish sediments collected in the Tagus River estuary, Portugal.</title>
        <authorList>
            <person name="Vitorino I.R."/>
            <person name="Klimek D."/>
            <person name="Calusinska M."/>
            <person name="Lobo-da-Cunha A."/>
            <person name="Vasconcelos V."/>
            <person name="Lage O.M."/>
        </authorList>
    </citation>
    <scope>NUCLEOTIDE SEQUENCE [LARGE SCALE GENOMIC DNA]</scope>
    <source>
        <strain evidence="2 3">ICT_H3.1</strain>
    </source>
</reference>
<protein>
    <submittedName>
        <fullName evidence="2">Monovalent cation/H(+) antiporter subunit G</fullName>
    </submittedName>
</protein>
<gene>
    <name evidence="2" type="primary">mnhG</name>
    <name evidence="2" type="ORF">NB063_21170</name>
</gene>
<feature type="transmembrane region" description="Helical" evidence="1">
    <location>
        <begin position="6"/>
        <end position="27"/>
    </location>
</feature>
<evidence type="ECO:0000256" key="1">
    <source>
        <dbReference type="SAM" id="Phobius"/>
    </source>
</evidence>
<keyword evidence="1" id="KW-1133">Transmembrane helix</keyword>
<accession>A0ABT0U858</accession>
<organism evidence="2 3">
    <name type="scientific">Aporhodopirellula aestuarii</name>
    <dbReference type="NCBI Taxonomy" id="2950107"/>
    <lineage>
        <taxon>Bacteria</taxon>
        <taxon>Pseudomonadati</taxon>
        <taxon>Planctomycetota</taxon>
        <taxon>Planctomycetia</taxon>
        <taxon>Pirellulales</taxon>
        <taxon>Pirellulaceae</taxon>
        <taxon>Aporhodopirellula</taxon>
    </lineage>
</organism>
<feature type="transmembrane region" description="Helical" evidence="1">
    <location>
        <begin position="48"/>
        <end position="74"/>
    </location>
</feature>
<keyword evidence="3" id="KW-1185">Reference proteome</keyword>
<comment type="caution">
    <text evidence="2">The sequence shown here is derived from an EMBL/GenBank/DDBJ whole genome shotgun (WGS) entry which is preliminary data.</text>
</comment>
<dbReference type="Pfam" id="PF03334">
    <property type="entry name" value="PhaG_MnhG_YufB"/>
    <property type="match status" value="1"/>
</dbReference>
<name>A0ABT0U858_9BACT</name>